<evidence type="ECO:0000256" key="4">
    <source>
        <dbReference type="ARBA" id="ARBA00022553"/>
    </source>
</evidence>
<feature type="compositionally biased region" description="Basic and acidic residues" evidence="12">
    <location>
        <begin position="381"/>
        <end position="399"/>
    </location>
</feature>
<dbReference type="InterPro" id="IPR004170">
    <property type="entry name" value="WWE_dom"/>
</dbReference>
<evidence type="ECO:0000256" key="11">
    <source>
        <dbReference type="PROSITE-ProRule" id="PRU00723"/>
    </source>
</evidence>
<feature type="compositionally biased region" description="Polar residues" evidence="12">
    <location>
        <begin position="890"/>
        <end position="904"/>
    </location>
</feature>
<dbReference type="CDD" id="cd01439">
    <property type="entry name" value="TCCD_inducible_PARP_like"/>
    <property type="match status" value="1"/>
</dbReference>
<evidence type="ECO:0000256" key="2">
    <source>
        <dbReference type="ARBA" id="ARBA00004496"/>
    </source>
</evidence>
<feature type="zinc finger region" description="C3H1-type" evidence="11">
    <location>
        <begin position="73"/>
        <end position="99"/>
    </location>
</feature>
<feature type="zinc finger region" description="C3H1-type" evidence="11">
    <location>
        <begin position="401"/>
        <end position="428"/>
    </location>
</feature>
<keyword evidence="5 11" id="KW-0479">Metal-binding</keyword>
<keyword evidence="3" id="KW-0963">Cytoplasm</keyword>
<accession>A0A6P7HGW6</accession>
<feature type="region of interest" description="Disordered" evidence="12">
    <location>
        <begin position="322"/>
        <end position="399"/>
    </location>
</feature>
<proteinExistence type="inferred from homology"/>
<dbReference type="InterPro" id="IPR057602">
    <property type="entry name" value="Zfn-CCCH_PARP12"/>
</dbReference>
<reference evidence="17" key="1">
    <citation type="submission" date="2025-08" db="UniProtKB">
        <authorList>
            <consortium name="RefSeq"/>
        </authorList>
    </citation>
    <scope>IDENTIFICATION</scope>
</reference>
<keyword evidence="6" id="KW-0677">Repeat</keyword>
<keyword evidence="9" id="KW-0539">Nucleus</keyword>
<evidence type="ECO:0000256" key="8">
    <source>
        <dbReference type="ARBA" id="ARBA00022833"/>
    </source>
</evidence>
<evidence type="ECO:0000256" key="1">
    <source>
        <dbReference type="ARBA" id="ARBA00004123"/>
    </source>
</evidence>
<feature type="domain" description="C3H1-type" evidence="13">
    <location>
        <begin position="73"/>
        <end position="99"/>
    </location>
</feature>
<feature type="zinc finger region" description="C3H1-type" evidence="11">
    <location>
        <begin position="135"/>
        <end position="162"/>
    </location>
</feature>
<dbReference type="PROSITE" id="PS51059">
    <property type="entry name" value="PARP_CATALYTIC"/>
    <property type="match status" value="1"/>
</dbReference>
<dbReference type="AlphaFoldDB" id="A0A6P7HGW6"/>
<dbReference type="PANTHER" id="PTHR45740">
    <property type="entry name" value="POLY [ADP-RIBOSE] POLYMERASE"/>
    <property type="match status" value="1"/>
</dbReference>
<evidence type="ECO:0000256" key="7">
    <source>
        <dbReference type="ARBA" id="ARBA00022771"/>
    </source>
</evidence>
<dbReference type="SUPFAM" id="SSF117839">
    <property type="entry name" value="WWE domain"/>
    <property type="match status" value="1"/>
</dbReference>
<dbReference type="InterPro" id="IPR000571">
    <property type="entry name" value="Znf_CCCH"/>
</dbReference>
<dbReference type="PROSITE" id="PS50103">
    <property type="entry name" value="ZF_C3H1"/>
    <property type="match status" value="3"/>
</dbReference>
<evidence type="ECO:0000256" key="6">
    <source>
        <dbReference type="ARBA" id="ARBA00022737"/>
    </source>
</evidence>
<keyword evidence="4" id="KW-0597">Phosphoprotein</keyword>
<dbReference type="GO" id="GO:0005634">
    <property type="term" value="C:nucleus"/>
    <property type="evidence" value="ECO:0007669"/>
    <property type="project" value="UniProtKB-SubCell"/>
</dbReference>
<dbReference type="Pfam" id="PF02825">
    <property type="entry name" value="WWE"/>
    <property type="match status" value="1"/>
</dbReference>
<comment type="similarity">
    <text evidence="10">Belongs to the ARTD/PARP family.</text>
</comment>
<organism evidence="16 17">
    <name type="scientific">Parambassis ranga</name>
    <name type="common">Indian glassy fish</name>
    <dbReference type="NCBI Taxonomy" id="210632"/>
    <lineage>
        <taxon>Eukaryota</taxon>
        <taxon>Metazoa</taxon>
        <taxon>Chordata</taxon>
        <taxon>Craniata</taxon>
        <taxon>Vertebrata</taxon>
        <taxon>Euteleostomi</taxon>
        <taxon>Actinopterygii</taxon>
        <taxon>Neopterygii</taxon>
        <taxon>Teleostei</taxon>
        <taxon>Neoteleostei</taxon>
        <taxon>Acanthomorphata</taxon>
        <taxon>Ovalentaria</taxon>
        <taxon>Ambassidae</taxon>
        <taxon>Parambassis</taxon>
    </lineage>
</organism>
<dbReference type="Pfam" id="PF00644">
    <property type="entry name" value="PARP"/>
    <property type="match status" value="1"/>
</dbReference>
<evidence type="ECO:0000313" key="16">
    <source>
        <dbReference type="Proteomes" id="UP000515145"/>
    </source>
</evidence>
<name>A0A6P7HGW6_9TELE</name>
<feature type="domain" description="C3H1-type" evidence="13">
    <location>
        <begin position="401"/>
        <end position="428"/>
    </location>
</feature>
<evidence type="ECO:0000256" key="12">
    <source>
        <dbReference type="SAM" id="MobiDB-lite"/>
    </source>
</evidence>
<dbReference type="InterPro" id="IPR036855">
    <property type="entry name" value="Znf_CCCH_sf"/>
</dbReference>
<dbReference type="GO" id="GO:0003950">
    <property type="term" value="F:NAD+ poly-ADP-ribosyltransferase activity"/>
    <property type="evidence" value="ECO:0007669"/>
    <property type="project" value="InterPro"/>
</dbReference>
<evidence type="ECO:0000259" key="13">
    <source>
        <dbReference type="PROSITE" id="PS50103"/>
    </source>
</evidence>
<keyword evidence="8 11" id="KW-0862">Zinc</keyword>
<dbReference type="InterPro" id="IPR051712">
    <property type="entry name" value="ARTD-AVP"/>
</dbReference>
<sequence>MEADIFKLILANKGAVETTELFYNFYPGDVSTVSELISNREKFAVCPPKVVARTRLKLCRVKDCPGACRGLHLCKNFLFSGLCRFTQLRRHCNFSHELNSDHNQRILSEHELDSLSREELCTLLLQSDHTLLPSICHDYNNGDGVFGRCQEGDACKRLHICERYVRHECSCFRTHDFNAPQLKKNLAGVPDPLFHSLKSVYANKEALRLYDRADRGHRGHRGNRGNRGNFHHPRPFTGGASAACYIDGCSDGGSQPMQWHRGRGRGRGRGVHRGNRGNRGNKGNNGNRGNLDSHSLQRCATSLSNILDNIDDLDLYGEGSLDSDASDASASTANDDDTHSNSGQSRMQARYQTSAVGRGRGQGTHQRPKTTRSTSDLVAAVRDENTTGGDGRKQDERRPVRDKTEICMYFIKGYCKHGERCFKAHDKMPYRWEVQEGDQWTHLPNNETIEKDYCDPQKTYSSSSPAICFDTMTCGPNKIRRLTTINSLVEPNFIHTTEWVWYWQDEFGKWNEYASAGVGRSPSDIDSAKLEQKFWQNDKDVVEFTAGSQLYTLSFQDMIQTNKRYGTKKIVSRRPRFVSAADMQEKKVRRPLVPPNSTPVPDYWDKTQIPATGSTQISLQHASAEFKEVEALFCNTMRGFDITSIKRIQNKALWEVFQWQKNHMKTNNGGRDVTEKKLFHGTDNKHIEAICHHNFDWRICGTHGTAYGKGSYFARDAKYSHSYTSTTDVRSMFICRVLVGTYTRGKSEYTRPPSKDGGDINFFDSCVDCVIDPAIFVVFEKHQIYPEYLLQYKEDDPYAATPAPRPAAVAAAASSTQAAAAVAASRRLAAAAASRRMAAAAASTSTSVSIPKPVVSPKPAPAPTPVYLSSTASLQRSTSLYQTSTAYSGYKTSSTINRPTQYSPTPSPSLPAKKPSDPCVIA</sequence>
<feature type="region of interest" description="Disordered" evidence="12">
    <location>
        <begin position="255"/>
        <end position="293"/>
    </location>
</feature>
<evidence type="ECO:0000256" key="10">
    <source>
        <dbReference type="ARBA" id="ARBA00024347"/>
    </source>
</evidence>
<feature type="compositionally biased region" description="Basic residues" evidence="12">
    <location>
        <begin position="260"/>
        <end position="276"/>
    </location>
</feature>
<feature type="compositionally biased region" description="Polar residues" evidence="12">
    <location>
        <begin position="340"/>
        <end position="355"/>
    </location>
</feature>
<comment type="subcellular location">
    <subcellularLocation>
        <location evidence="2">Cytoplasm</location>
    </subcellularLocation>
    <subcellularLocation>
        <location evidence="1">Nucleus</location>
    </subcellularLocation>
</comment>
<feature type="compositionally biased region" description="Low complexity" evidence="12">
    <location>
        <begin position="322"/>
        <end position="333"/>
    </location>
</feature>
<dbReference type="SUPFAM" id="SSF56399">
    <property type="entry name" value="ADP-ribosylation"/>
    <property type="match status" value="1"/>
</dbReference>
<keyword evidence="7 11" id="KW-0863">Zinc-finger</keyword>
<keyword evidence="16" id="KW-1185">Reference proteome</keyword>
<dbReference type="Proteomes" id="UP000515145">
    <property type="component" value="Chromosome 2"/>
</dbReference>
<evidence type="ECO:0000313" key="17">
    <source>
        <dbReference type="RefSeq" id="XP_028251086.1"/>
    </source>
</evidence>
<feature type="domain" description="PARP catalytic" evidence="15">
    <location>
        <begin position="600"/>
        <end position="813"/>
    </location>
</feature>
<dbReference type="Gene3D" id="3.30.720.50">
    <property type="match status" value="1"/>
</dbReference>
<dbReference type="SUPFAM" id="SSF90229">
    <property type="entry name" value="CCCH zinc finger"/>
    <property type="match status" value="1"/>
</dbReference>
<evidence type="ECO:0000256" key="3">
    <source>
        <dbReference type="ARBA" id="ARBA00022490"/>
    </source>
</evidence>
<dbReference type="GeneID" id="114427304"/>
<dbReference type="PROSITE" id="PS50918">
    <property type="entry name" value="WWE"/>
    <property type="match status" value="1"/>
</dbReference>
<dbReference type="InterPro" id="IPR012317">
    <property type="entry name" value="Poly(ADP-ribose)pol_cat_dom"/>
</dbReference>
<evidence type="ECO:0000256" key="5">
    <source>
        <dbReference type="ARBA" id="ARBA00022723"/>
    </source>
</evidence>
<evidence type="ECO:0000259" key="15">
    <source>
        <dbReference type="PROSITE" id="PS51059"/>
    </source>
</evidence>
<dbReference type="Pfam" id="PF23466">
    <property type="entry name" value="WWE_4"/>
    <property type="match status" value="1"/>
</dbReference>
<feature type="domain" description="C3H1-type" evidence="13">
    <location>
        <begin position="135"/>
        <end position="162"/>
    </location>
</feature>
<feature type="region of interest" description="Disordered" evidence="12">
    <location>
        <begin position="890"/>
        <end position="922"/>
    </location>
</feature>
<dbReference type="Gene3D" id="4.10.1000.10">
    <property type="entry name" value="Zinc finger, CCCH-type"/>
    <property type="match status" value="1"/>
</dbReference>
<dbReference type="Gene3D" id="3.90.228.10">
    <property type="match status" value="1"/>
</dbReference>
<dbReference type="GO" id="GO:0005737">
    <property type="term" value="C:cytoplasm"/>
    <property type="evidence" value="ECO:0007669"/>
    <property type="project" value="UniProtKB-SubCell"/>
</dbReference>
<protein>
    <submittedName>
        <fullName evidence="17">Protein mono-ADP-ribosyltransferase PARP12 isoform X1</fullName>
    </submittedName>
</protein>
<dbReference type="OrthoDB" id="6133115at2759"/>
<dbReference type="PANTHER" id="PTHR45740:SF15">
    <property type="entry name" value="ZINC FINGER CCCH TYPE DOMAIN CONTAINING 1-LIKE"/>
    <property type="match status" value="1"/>
</dbReference>
<dbReference type="GO" id="GO:0008270">
    <property type="term" value="F:zinc ion binding"/>
    <property type="evidence" value="ECO:0007669"/>
    <property type="project" value="UniProtKB-KW"/>
</dbReference>
<dbReference type="SMART" id="SM00356">
    <property type="entry name" value="ZnF_C3H1"/>
    <property type="match status" value="2"/>
</dbReference>
<feature type="compositionally biased region" description="Low complexity" evidence="12">
    <location>
        <begin position="281"/>
        <end position="290"/>
    </location>
</feature>
<evidence type="ECO:0000259" key="14">
    <source>
        <dbReference type="PROSITE" id="PS50918"/>
    </source>
</evidence>
<dbReference type="RefSeq" id="XP_028251086.1">
    <property type="nucleotide sequence ID" value="XM_028395285.1"/>
</dbReference>
<dbReference type="InParanoid" id="A0A6P7HGW6"/>
<dbReference type="Pfam" id="PF25261">
    <property type="entry name" value="zf-CCCH_PARP12"/>
    <property type="match status" value="1"/>
</dbReference>
<dbReference type="InterPro" id="IPR037197">
    <property type="entry name" value="WWE_dom_sf"/>
</dbReference>
<feature type="domain" description="WWE" evidence="14">
    <location>
        <begin position="487"/>
        <end position="573"/>
    </location>
</feature>
<gene>
    <name evidence="17" type="primary">LOC114427304</name>
</gene>
<dbReference type="GO" id="GO:1990404">
    <property type="term" value="F:NAD+-protein mono-ADP-ribosyltransferase activity"/>
    <property type="evidence" value="ECO:0007669"/>
    <property type="project" value="TreeGrafter"/>
</dbReference>
<evidence type="ECO:0000256" key="9">
    <source>
        <dbReference type="ARBA" id="ARBA00023242"/>
    </source>
</evidence>